<gene>
    <name evidence="5" type="ORF">LCGC14_2095840</name>
</gene>
<reference evidence="5" key="1">
    <citation type="journal article" date="2015" name="Nature">
        <title>Complex archaea that bridge the gap between prokaryotes and eukaryotes.</title>
        <authorList>
            <person name="Spang A."/>
            <person name="Saw J.H."/>
            <person name="Jorgensen S.L."/>
            <person name="Zaremba-Niedzwiedzka K."/>
            <person name="Martijn J."/>
            <person name="Lind A.E."/>
            <person name="van Eijk R."/>
            <person name="Schleper C."/>
            <person name="Guy L."/>
            <person name="Ettema T.J."/>
        </authorList>
    </citation>
    <scope>NUCLEOTIDE SEQUENCE</scope>
</reference>
<evidence type="ECO:0008006" key="6">
    <source>
        <dbReference type="Google" id="ProtNLM"/>
    </source>
</evidence>
<comment type="caution">
    <text evidence="5">The sequence shown here is derived from an EMBL/GenBank/DDBJ whole genome shotgun (WGS) entry which is preliminary data.</text>
</comment>
<keyword evidence="2" id="KW-0408">Iron</keyword>
<keyword evidence="3" id="KW-0411">Iron-sulfur</keyword>
<keyword evidence="1" id="KW-0479">Metal-binding</keyword>
<dbReference type="PANTHER" id="PTHR43432:SF3">
    <property type="entry name" value="SLR0285 PROTEIN"/>
    <property type="match status" value="1"/>
</dbReference>
<evidence type="ECO:0000256" key="2">
    <source>
        <dbReference type="ARBA" id="ARBA00023004"/>
    </source>
</evidence>
<organism evidence="5">
    <name type="scientific">marine sediment metagenome</name>
    <dbReference type="NCBI Taxonomy" id="412755"/>
    <lineage>
        <taxon>unclassified sequences</taxon>
        <taxon>metagenomes</taxon>
        <taxon>ecological metagenomes</taxon>
    </lineage>
</organism>
<dbReference type="GO" id="GO:0051536">
    <property type="term" value="F:iron-sulfur cluster binding"/>
    <property type="evidence" value="ECO:0007669"/>
    <property type="project" value="UniProtKB-KW"/>
</dbReference>
<dbReference type="AlphaFoldDB" id="A0A0F9EBM6"/>
<name>A0A0F9EBM6_9ZZZZ</name>
<dbReference type="PANTHER" id="PTHR43432">
    <property type="entry name" value="SLR0285 PROTEIN"/>
    <property type="match status" value="1"/>
</dbReference>
<protein>
    <recommendedName>
        <fullName evidence="6">Radical SAM core domain-containing protein</fullName>
    </recommendedName>
</protein>
<accession>A0A0F9EBM6</accession>
<dbReference type="EMBL" id="LAZR01025622">
    <property type="protein sequence ID" value="KKL71344.1"/>
    <property type="molecule type" value="Genomic_DNA"/>
</dbReference>
<sequence>MAKRQQAGLFDRGDAPTGEPPSIRGVTVREVTCKSLLNRSKIGDYSFNCYTGCGHGCVYCYARYMQRFHPHAEPWGRFVDVKINAAE</sequence>
<feature type="non-terminal residue" evidence="5">
    <location>
        <position position="87"/>
    </location>
</feature>
<dbReference type="InterPro" id="IPR040086">
    <property type="entry name" value="MJ0683-like"/>
</dbReference>
<evidence type="ECO:0000256" key="4">
    <source>
        <dbReference type="SAM" id="MobiDB-lite"/>
    </source>
</evidence>
<proteinExistence type="predicted"/>
<dbReference type="GO" id="GO:0046872">
    <property type="term" value="F:metal ion binding"/>
    <property type="evidence" value="ECO:0007669"/>
    <property type="project" value="UniProtKB-KW"/>
</dbReference>
<feature type="region of interest" description="Disordered" evidence="4">
    <location>
        <begin position="1"/>
        <end position="23"/>
    </location>
</feature>
<evidence type="ECO:0000313" key="5">
    <source>
        <dbReference type="EMBL" id="KKL71344.1"/>
    </source>
</evidence>
<evidence type="ECO:0000256" key="3">
    <source>
        <dbReference type="ARBA" id="ARBA00023014"/>
    </source>
</evidence>
<evidence type="ECO:0000256" key="1">
    <source>
        <dbReference type="ARBA" id="ARBA00022723"/>
    </source>
</evidence>